<dbReference type="Gene3D" id="3.80.10.10">
    <property type="entry name" value="Ribonuclease Inhibitor"/>
    <property type="match status" value="1"/>
</dbReference>
<dbReference type="InterPro" id="IPR032675">
    <property type="entry name" value="LRR_dom_sf"/>
</dbReference>
<sequence length="272" mass="29618">MNYIKNVSAPFPDAICGLTKLENLEIYTFPGLHGPIPSCITKLANLSNVIIRGTSVSGGVPSFSNNTNLNSINLVGNHLSGTIPPSLSTLPNLRFLGLSQNHLTGTIPPGIVSGRSPILWLGHNNLTGEIPKSYGLVDFFYINVEYNQLSGDASFLFGKHKNTTEILLNNNDFEFDLSYVEFSDKLNSLDLSHNKIYGKVPEFIASSTELIYFYVPFNRLCGELPKGFNMWRFSAGDFENNKCLCGDPLPPCFNSAPAPAPAPAPALESTTP</sequence>
<proteinExistence type="predicted"/>
<gene>
    <name evidence="2" type="ORF">FCM35_KLT03568</name>
</gene>
<reference evidence="2" key="1">
    <citation type="submission" date="2020-01" db="EMBL/GenBank/DDBJ databases">
        <title>Genome sequence of Kobresia littledalei, the first chromosome-level genome in the family Cyperaceae.</title>
        <authorList>
            <person name="Qu G."/>
        </authorList>
    </citation>
    <scope>NUCLEOTIDE SEQUENCE</scope>
    <source>
        <strain evidence="2">C.B.Clarke</strain>
        <tissue evidence="2">Leaf</tissue>
    </source>
</reference>
<accession>A0A833R361</accession>
<dbReference type="Proteomes" id="UP000623129">
    <property type="component" value="Unassembled WGS sequence"/>
</dbReference>
<dbReference type="PANTHER" id="PTHR48059">
    <property type="entry name" value="POLYGALACTURONASE INHIBITOR 1"/>
    <property type="match status" value="1"/>
</dbReference>
<name>A0A833R361_9POAL</name>
<evidence type="ECO:0000256" key="1">
    <source>
        <dbReference type="ARBA" id="ARBA00004196"/>
    </source>
</evidence>
<organism evidence="2 3">
    <name type="scientific">Carex littledalei</name>
    <dbReference type="NCBI Taxonomy" id="544730"/>
    <lineage>
        <taxon>Eukaryota</taxon>
        <taxon>Viridiplantae</taxon>
        <taxon>Streptophyta</taxon>
        <taxon>Embryophyta</taxon>
        <taxon>Tracheophyta</taxon>
        <taxon>Spermatophyta</taxon>
        <taxon>Magnoliopsida</taxon>
        <taxon>Liliopsida</taxon>
        <taxon>Poales</taxon>
        <taxon>Cyperaceae</taxon>
        <taxon>Cyperoideae</taxon>
        <taxon>Cariceae</taxon>
        <taxon>Carex</taxon>
        <taxon>Carex subgen. Euthyceras</taxon>
    </lineage>
</organism>
<dbReference type="InterPro" id="IPR001611">
    <property type="entry name" value="Leu-rich_rpt"/>
</dbReference>
<dbReference type="AlphaFoldDB" id="A0A833R361"/>
<evidence type="ECO:0000313" key="2">
    <source>
        <dbReference type="EMBL" id="KAF3332162.1"/>
    </source>
</evidence>
<dbReference type="InterPro" id="IPR051848">
    <property type="entry name" value="PGIP"/>
</dbReference>
<comment type="subcellular location">
    <subcellularLocation>
        <location evidence="1">Cell envelope</location>
    </subcellularLocation>
</comment>
<evidence type="ECO:0000313" key="3">
    <source>
        <dbReference type="Proteomes" id="UP000623129"/>
    </source>
</evidence>
<comment type="caution">
    <text evidence="2">The sequence shown here is derived from an EMBL/GenBank/DDBJ whole genome shotgun (WGS) entry which is preliminary data.</text>
</comment>
<dbReference type="SUPFAM" id="SSF52058">
    <property type="entry name" value="L domain-like"/>
    <property type="match status" value="1"/>
</dbReference>
<protein>
    <submittedName>
        <fullName evidence="2">Polygalacturonase inhibitor 1-like protein</fullName>
    </submittedName>
</protein>
<dbReference type="PANTHER" id="PTHR48059:SF23">
    <property type="entry name" value="LEUCINE-RICH REPEAT-CONTAINING N-TERMINAL PLANT-TYPE DOMAIN-CONTAINING PROTEIN"/>
    <property type="match status" value="1"/>
</dbReference>
<dbReference type="OrthoDB" id="676979at2759"/>
<dbReference type="Pfam" id="PF00560">
    <property type="entry name" value="LRR_1"/>
    <property type="match status" value="3"/>
</dbReference>
<keyword evidence="3" id="KW-1185">Reference proteome</keyword>
<dbReference type="EMBL" id="SWLB01000012">
    <property type="protein sequence ID" value="KAF3332162.1"/>
    <property type="molecule type" value="Genomic_DNA"/>
</dbReference>